<dbReference type="AlphaFoldDB" id="A0A918XXL9"/>
<dbReference type="Proteomes" id="UP000630353">
    <property type="component" value="Unassembled WGS sequence"/>
</dbReference>
<dbReference type="Gene3D" id="3.40.250.10">
    <property type="entry name" value="Rhodanese-like domain"/>
    <property type="match status" value="2"/>
</dbReference>
<dbReference type="PANTHER" id="PTHR11364">
    <property type="entry name" value="THIOSULFATE SULFERTANSFERASE"/>
    <property type="match status" value="1"/>
</dbReference>
<keyword evidence="5" id="KW-1185">Reference proteome</keyword>
<reference evidence="4" key="2">
    <citation type="submission" date="2020-09" db="EMBL/GenBank/DDBJ databases">
        <authorList>
            <person name="Sun Q."/>
            <person name="Kim S."/>
        </authorList>
    </citation>
    <scope>NUCLEOTIDE SEQUENCE</scope>
    <source>
        <strain evidence="4">KCTC 42651</strain>
    </source>
</reference>
<accession>A0A918XXL9</accession>
<dbReference type="InterPro" id="IPR036873">
    <property type="entry name" value="Rhodanese-like_dom_sf"/>
</dbReference>
<dbReference type="CDD" id="cd01448">
    <property type="entry name" value="TST_Repeat_1"/>
    <property type="match status" value="1"/>
</dbReference>
<name>A0A918XXL9_9PROT</name>
<evidence type="ECO:0000313" key="4">
    <source>
        <dbReference type="EMBL" id="GHD64063.1"/>
    </source>
</evidence>
<dbReference type="SMART" id="SM00450">
    <property type="entry name" value="RHOD"/>
    <property type="match status" value="2"/>
</dbReference>
<keyword evidence="2" id="KW-0677">Repeat</keyword>
<dbReference type="InterPro" id="IPR001307">
    <property type="entry name" value="Thiosulphate_STrfase_CS"/>
</dbReference>
<evidence type="ECO:0000259" key="3">
    <source>
        <dbReference type="PROSITE" id="PS50206"/>
    </source>
</evidence>
<evidence type="ECO:0000256" key="2">
    <source>
        <dbReference type="ARBA" id="ARBA00022737"/>
    </source>
</evidence>
<dbReference type="PROSITE" id="PS00380">
    <property type="entry name" value="RHODANESE_1"/>
    <property type="match status" value="1"/>
</dbReference>
<feature type="domain" description="Rhodanese" evidence="3">
    <location>
        <begin position="205"/>
        <end position="291"/>
    </location>
</feature>
<comment type="caution">
    <text evidence="4">The sequence shown here is derived from an EMBL/GenBank/DDBJ whole genome shotgun (WGS) entry which is preliminary data.</text>
</comment>
<dbReference type="RefSeq" id="WP_189995890.1">
    <property type="nucleotide sequence ID" value="NZ_BMZS01000018.1"/>
</dbReference>
<feature type="domain" description="Rhodanese" evidence="3">
    <location>
        <begin position="51"/>
        <end position="149"/>
    </location>
</feature>
<dbReference type="PANTHER" id="PTHR11364:SF27">
    <property type="entry name" value="SULFURTRANSFERASE"/>
    <property type="match status" value="1"/>
</dbReference>
<evidence type="ECO:0000313" key="5">
    <source>
        <dbReference type="Proteomes" id="UP000630353"/>
    </source>
</evidence>
<keyword evidence="1" id="KW-0808">Transferase</keyword>
<protein>
    <submittedName>
        <fullName evidence="4">Sulfurtransferase</fullName>
    </submittedName>
</protein>
<evidence type="ECO:0000256" key="1">
    <source>
        <dbReference type="ARBA" id="ARBA00022679"/>
    </source>
</evidence>
<dbReference type="InterPro" id="IPR045078">
    <property type="entry name" value="TST/MPST-like"/>
</dbReference>
<dbReference type="Pfam" id="PF00581">
    <property type="entry name" value="Rhodanese"/>
    <property type="match status" value="2"/>
</dbReference>
<reference evidence="4" key="1">
    <citation type="journal article" date="2014" name="Int. J. Syst. Evol. Microbiol.">
        <title>Complete genome sequence of Corynebacterium casei LMG S-19264T (=DSM 44701T), isolated from a smear-ripened cheese.</title>
        <authorList>
            <consortium name="US DOE Joint Genome Institute (JGI-PGF)"/>
            <person name="Walter F."/>
            <person name="Albersmeier A."/>
            <person name="Kalinowski J."/>
            <person name="Ruckert C."/>
        </authorList>
    </citation>
    <scope>NUCLEOTIDE SEQUENCE</scope>
    <source>
        <strain evidence="4">KCTC 42651</strain>
    </source>
</reference>
<sequence length="293" mass="30908">MTGSSPIALPDSLVSTGWLADNLTAPGLRVFDTTCFLVPDPKTALRAESGRASYEAGHIPGAGFLDITGPEFSDPSGRFRFTMPAPERLAAAFGAHGIGDDTAVVLYAADNPSWATRFWWMLQVAGHDNAAVLDGGLKKWTAEGRPVEAGAERHPAATLTPKPRPHLVVDREGVLEALAAGHCVVNALTPEQHAGTGGTHYGRPGRIAGSVNVASRDLLDPLTNAFIPQAEIEAAMRAVGALQAERVVPYCGGGIAASVTTFWLTRLGHRNVALYDNSLGEWVTDPELPMQTG</sequence>
<dbReference type="SUPFAM" id="SSF52821">
    <property type="entry name" value="Rhodanese/Cell cycle control phosphatase"/>
    <property type="match status" value="2"/>
</dbReference>
<organism evidence="4 5">
    <name type="scientific">Thalassobaculum fulvum</name>
    <dbReference type="NCBI Taxonomy" id="1633335"/>
    <lineage>
        <taxon>Bacteria</taxon>
        <taxon>Pseudomonadati</taxon>
        <taxon>Pseudomonadota</taxon>
        <taxon>Alphaproteobacteria</taxon>
        <taxon>Rhodospirillales</taxon>
        <taxon>Thalassobaculaceae</taxon>
        <taxon>Thalassobaculum</taxon>
    </lineage>
</organism>
<dbReference type="PROSITE" id="PS50206">
    <property type="entry name" value="RHODANESE_3"/>
    <property type="match status" value="2"/>
</dbReference>
<gene>
    <name evidence="4" type="ORF">GCM10017083_55300</name>
</gene>
<dbReference type="InterPro" id="IPR001763">
    <property type="entry name" value="Rhodanese-like_dom"/>
</dbReference>
<dbReference type="GO" id="GO:0004792">
    <property type="term" value="F:thiosulfate-cyanide sulfurtransferase activity"/>
    <property type="evidence" value="ECO:0007669"/>
    <property type="project" value="InterPro"/>
</dbReference>
<dbReference type="EMBL" id="BMZS01000018">
    <property type="protein sequence ID" value="GHD64063.1"/>
    <property type="molecule type" value="Genomic_DNA"/>
</dbReference>
<proteinExistence type="predicted"/>